<dbReference type="Gene3D" id="2.30.30.230">
    <property type="entry name" value="Fumarylacetoacetase, N-terminal domain"/>
    <property type="match status" value="1"/>
</dbReference>
<evidence type="ECO:0000256" key="4">
    <source>
        <dbReference type="ARBA" id="ARBA00012094"/>
    </source>
</evidence>
<evidence type="ECO:0000256" key="2">
    <source>
        <dbReference type="ARBA" id="ARBA00001946"/>
    </source>
</evidence>
<comment type="pathway">
    <text evidence="3">Amino-acid degradation; L-phenylalanine degradation; acetoacetate and fumarate from L-phenylalanine: step 6/6.</text>
</comment>
<evidence type="ECO:0000313" key="15">
    <source>
        <dbReference type="EMBL" id="GLI41473.1"/>
    </source>
</evidence>
<dbReference type="EMBL" id="BSDT01000001">
    <property type="protein sequence ID" value="GLI41473.1"/>
    <property type="molecule type" value="Genomic_DNA"/>
</dbReference>
<keyword evidence="7 12" id="KW-0106">Calcium</keyword>
<dbReference type="GO" id="GO:0006572">
    <property type="term" value="P:L-tyrosine catabolic process"/>
    <property type="evidence" value="ECO:0007669"/>
    <property type="project" value="UniProtKB-KW"/>
</dbReference>
<feature type="domain" description="Fumarylacetoacetase N-terminal" evidence="14">
    <location>
        <begin position="17"/>
        <end position="114"/>
    </location>
</feature>
<dbReference type="InterPro" id="IPR036462">
    <property type="entry name" value="Fumarylacetoacetase_N_sf"/>
</dbReference>
<feature type="binding site" evidence="12">
    <location>
        <position position="122"/>
    </location>
    <ligand>
        <name>Ca(2+)</name>
        <dbReference type="ChEBI" id="CHEBI:29108"/>
    </ligand>
</feature>
<feature type="binding site" evidence="12">
    <location>
        <position position="179"/>
    </location>
    <ligand>
        <name>Ca(2+)</name>
        <dbReference type="ChEBI" id="CHEBI:29108"/>
    </ligand>
</feature>
<dbReference type="GO" id="GO:0046872">
    <property type="term" value="F:metal ion binding"/>
    <property type="evidence" value="ECO:0007669"/>
    <property type="project" value="UniProtKB-KW"/>
</dbReference>
<dbReference type="RefSeq" id="WP_270118280.1">
    <property type="nucleotide sequence ID" value="NZ_BAAAOL010000002.1"/>
</dbReference>
<organism evidence="15 16">
    <name type="scientific">Glycomyces algeriensis</name>
    <dbReference type="NCBI Taxonomy" id="256037"/>
    <lineage>
        <taxon>Bacteria</taxon>
        <taxon>Bacillati</taxon>
        <taxon>Actinomycetota</taxon>
        <taxon>Actinomycetes</taxon>
        <taxon>Glycomycetales</taxon>
        <taxon>Glycomycetaceae</taxon>
        <taxon>Glycomyces</taxon>
    </lineage>
</organism>
<keyword evidence="6" id="KW-0378">Hydrolase</keyword>
<feature type="binding site" evidence="12">
    <location>
        <position position="177"/>
    </location>
    <ligand>
        <name>Ca(2+)</name>
        <dbReference type="ChEBI" id="CHEBI:29108"/>
    </ligand>
</feature>
<evidence type="ECO:0000256" key="12">
    <source>
        <dbReference type="PIRSR" id="PIRSR605959-3"/>
    </source>
</evidence>
<dbReference type="GO" id="GO:0006559">
    <property type="term" value="P:L-phenylalanine catabolic process"/>
    <property type="evidence" value="ECO:0007669"/>
    <property type="project" value="UniProtKB-KW"/>
</dbReference>
<dbReference type="PANTHER" id="PTHR43069:SF2">
    <property type="entry name" value="FUMARYLACETOACETASE"/>
    <property type="match status" value="1"/>
</dbReference>
<dbReference type="InterPro" id="IPR011234">
    <property type="entry name" value="Fumarylacetoacetase-like_C"/>
</dbReference>
<evidence type="ECO:0000256" key="8">
    <source>
        <dbReference type="ARBA" id="ARBA00022842"/>
    </source>
</evidence>
<sequence length="364" mass="38693">MTTCWVPGADESPYNIHNLPFGVFSTADETLPRIGVRIGDQILDMHKAVLSGDCQTCAACTALRDPALNRLLSLGKPAWKQIRTQVQEALTESSIREVASNWLTPLGDAIMHAPLLVTDYVDFTMRAPDAARIHPRASNGRASTIVPSGMDLVRPAGHRRGDDGQPAFGPTRALDIEAEVGFLIGGETELGRPVSPDAFEDHVFGAVLLNDWTARDFAELETDGLGPFASKSFATSMSAWVTPIEALGAARTAAPEPKADMASYLKESDRYGFDLHLSIEVNGVAVAGADFAESYWTPAQQLAQLTSGGALLRAGMLYGSGEAVTGQFNLENGDTVKVTATAPGPRGTTIALGEVETRVLPSIT</sequence>
<evidence type="ECO:0000256" key="5">
    <source>
        <dbReference type="ARBA" id="ARBA00022723"/>
    </source>
</evidence>
<evidence type="ECO:0000259" key="13">
    <source>
        <dbReference type="Pfam" id="PF01557"/>
    </source>
</evidence>
<dbReference type="InterPro" id="IPR036663">
    <property type="entry name" value="Fumarylacetoacetase_C_sf"/>
</dbReference>
<accession>A0A9W6LFC2</accession>
<keyword evidence="10" id="KW-0585">Phenylalanine catabolism</keyword>
<dbReference type="GO" id="GO:1902000">
    <property type="term" value="P:homogentisate catabolic process"/>
    <property type="evidence" value="ECO:0007669"/>
    <property type="project" value="TreeGrafter"/>
</dbReference>
<feature type="binding site" evidence="11">
    <location>
        <position position="126"/>
    </location>
    <ligand>
        <name>substrate</name>
    </ligand>
</feature>
<comment type="cofactor">
    <cofactor evidence="1 12">
        <name>Ca(2+)</name>
        <dbReference type="ChEBI" id="CHEBI:29108"/>
    </cofactor>
</comment>
<comment type="cofactor">
    <cofactor evidence="2 12">
        <name>Mg(2+)</name>
        <dbReference type="ChEBI" id="CHEBI:18420"/>
    </cofactor>
</comment>
<evidence type="ECO:0000256" key="11">
    <source>
        <dbReference type="PIRSR" id="PIRSR605959-2"/>
    </source>
</evidence>
<dbReference type="Proteomes" id="UP001144313">
    <property type="component" value="Unassembled WGS sequence"/>
</dbReference>
<proteinExistence type="predicted"/>
<evidence type="ECO:0000256" key="6">
    <source>
        <dbReference type="ARBA" id="ARBA00022801"/>
    </source>
</evidence>
<keyword evidence="8 12" id="KW-0460">Magnesium</keyword>
<evidence type="ECO:0000256" key="7">
    <source>
        <dbReference type="ARBA" id="ARBA00022837"/>
    </source>
</evidence>
<protein>
    <recommendedName>
        <fullName evidence="4">fumarylacetoacetase</fullName>
        <ecNumber evidence="4">3.7.1.2</ecNumber>
    </recommendedName>
</protein>
<keyword evidence="16" id="KW-1185">Reference proteome</keyword>
<evidence type="ECO:0000313" key="16">
    <source>
        <dbReference type="Proteomes" id="UP001144313"/>
    </source>
</evidence>
<name>A0A9W6LFC2_9ACTN</name>
<feature type="binding site" evidence="12">
    <location>
        <position position="231"/>
    </location>
    <ligand>
        <name>Mg(2+)</name>
        <dbReference type="ChEBI" id="CHEBI:18420"/>
    </ligand>
</feature>
<feature type="binding site" evidence="12">
    <location>
        <position position="211"/>
    </location>
    <ligand>
        <name>Mg(2+)</name>
        <dbReference type="ChEBI" id="CHEBI:18420"/>
    </ligand>
</feature>
<dbReference type="AlphaFoldDB" id="A0A9W6LFC2"/>
<dbReference type="PANTHER" id="PTHR43069">
    <property type="entry name" value="FUMARYLACETOACETASE"/>
    <property type="match status" value="1"/>
</dbReference>
<feature type="binding site" evidence="12">
    <location>
        <position position="211"/>
    </location>
    <ligand>
        <name>Ca(2+)</name>
        <dbReference type="ChEBI" id="CHEBI:29108"/>
    </ligand>
</feature>
<gene>
    <name evidence="15" type="ORF">GALLR39Z86_13230</name>
</gene>
<dbReference type="Pfam" id="PF09298">
    <property type="entry name" value="FAA_hydrolase_N"/>
    <property type="match status" value="1"/>
</dbReference>
<evidence type="ECO:0000256" key="10">
    <source>
        <dbReference type="ARBA" id="ARBA00023232"/>
    </source>
</evidence>
<feature type="domain" description="Fumarylacetoacetase-like C-terminal" evidence="13">
    <location>
        <begin position="125"/>
        <end position="359"/>
    </location>
</feature>
<keyword evidence="9" id="KW-0828">Tyrosine catabolism</keyword>
<evidence type="ECO:0000256" key="9">
    <source>
        <dbReference type="ARBA" id="ARBA00022878"/>
    </source>
</evidence>
<evidence type="ECO:0000259" key="14">
    <source>
        <dbReference type="Pfam" id="PF09298"/>
    </source>
</evidence>
<dbReference type="Gene3D" id="3.90.850.10">
    <property type="entry name" value="Fumarylacetoacetase-like, C-terminal domain"/>
    <property type="match status" value="1"/>
</dbReference>
<dbReference type="InterPro" id="IPR005959">
    <property type="entry name" value="Fumarylacetoacetase"/>
</dbReference>
<dbReference type="SUPFAM" id="SSF63433">
    <property type="entry name" value="Fumarylacetoacetate hydrolase, FAH, N-terminal domain"/>
    <property type="match status" value="1"/>
</dbReference>
<feature type="binding site" evidence="12">
    <location>
        <position position="235"/>
    </location>
    <ligand>
        <name>Mg(2+)</name>
        <dbReference type="ChEBI" id="CHEBI:18420"/>
    </ligand>
</feature>
<keyword evidence="5 12" id="KW-0479">Metal-binding</keyword>
<evidence type="ECO:0000256" key="1">
    <source>
        <dbReference type="ARBA" id="ARBA00001913"/>
    </source>
</evidence>
<reference evidence="15" key="1">
    <citation type="submission" date="2022-12" db="EMBL/GenBank/DDBJ databases">
        <title>Reference genome sequencing for broad-spectrum identification of bacterial and archaeal isolates by mass spectrometry.</title>
        <authorList>
            <person name="Sekiguchi Y."/>
            <person name="Tourlousse D.M."/>
        </authorList>
    </citation>
    <scope>NUCLEOTIDE SEQUENCE</scope>
    <source>
        <strain evidence="15">LLR39Z86</strain>
    </source>
</reference>
<dbReference type="SUPFAM" id="SSF56529">
    <property type="entry name" value="FAH"/>
    <property type="match status" value="1"/>
</dbReference>
<comment type="caution">
    <text evidence="15">The sequence shown here is derived from an EMBL/GenBank/DDBJ whole genome shotgun (WGS) entry which is preliminary data.</text>
</comment>
<dbReference type="Pfam" id="PF01557">
    <property type="entry name" value="FAA_hydrolase"/>
    <property type="match status" value="1"/>
</dbReference>
<evidence type="ECO:0000256" key="3">
    <source>
        <dbReference type="ARBA" id="ARBA00004782"/>
    </source>
</evidence>
<dbReference type="GO" id="GO:0004334">
    <property type="term" value="F:fumarylacetoacetase activity"/>
    <property type="evidence" value="ECO:0007669"/>
    <property type="project" value="UniProtKB-EC"/>
</dbReference>
<dbReference type="EC" id="3.7.1.2" evidence="4"/>
<dbReference type="InterPro" id="IPR015377">
    <property type="entry name" value="Fumarylacetoacetase_N"/>
</dbReference>